<feature type="region of interest" description="Disordered" evidence="4">
    <location>
        <begin position="1"/>
        <end position="40"/>
    </location>
</feature>
<dbReference type="InterPro" id="IPR003108">
    <property type="entry name" value="GAR_dom"/>
</dbReference>
<feature type="compositionally biased region" description="Polar residues" evidence="4">
    <location>
        <begin position="556"/>
        <end position="566"/>
    </location>
</feature>
<organism evidence="6 7">
    <name type="scientific">Talaromyces islandicus</name>
    <name type="common">Penicillium islandicum</name>
    <dbReference type="NCBI Taxonomy" id="28573"/>
    <lineage>
        <taxon>Eukaryota</taxon>
        <taxon>Fungi</taxon>
        <taxon>Dikarya</taxon>
        <taxon>Ascomycota</taxon>
        <taxon>Pezizomycotina</taxon>
        <taxon>Eurotiomycetes</taxon>
        <taxon>Eurotiomycetidae</taxon>
        <taxon>Eurotiales</taxon>
        <taxon>Trichocomaceae</taxon>
        <taxon>Talaromyces</taxon>
        <taxon>Talaromyces sect. Islandici</taxon>
    </lineage>
</organism>
<dbReference type="Pfam" id="PF02187">
    <property type="entry name" value="GAS2"/>
    <property type="match status" value="1"/>
</dbReference>
<evidence type="ECO:0000256" key="2">
    <source>
        <dbReference type="ARBA" id="ARBA00022490"/>
    </source>
</evidence>
<feature type="compositionally biased region" description="Polar residues" evidence="4">
    <location>
        <begin position="577"/>
        <end position="600"/>
    </location>
</feature>
<feature type="compositionally biased region" description="Polar residues" evidence="4">
    <location>
        <begin position="617"/>
        <end position="633"/>
    </location>
</feature>
<feature type="compositionally biased region" description="Low complexity" evidence="4">
    <location>
        <begin position="519"/>
        <end position="530"/>
    </location>
</feature>
<evidence type="ECO:0000256" key="3">
    <source>
        <dbReference type="ARBA" id="ARBA00023212"/>
    </source>
</evidence>
<feature type="compositionally biased region" description="Polar residues" evidence="4">
    <location>
        <begin position="437"/>
        <end position="473"/>
    </location>
</feature>
<feature type="domain" description="GAR" evidence="5">
    <location>
        <begin position="1051"/>
        <end position="1127"/>
    </location>
</feature>
<dbReference type="InterPro" id="IPR036534">
    <property type="entry name" value="GAR_dom_sf"/>
</dbReference>
<evidence type="ECO:0000256" key="1">
    <source>
        <dbReference type="ARBA" id="ARBA00004245"/>
    </source>
</evidence>
<feature type="compositionally biased region" description="Polar residues" evidence="4">
    <location>
        <begin position="1167"/>
        <end position="1179"/>
    </location>
</feature>
<proteinExistence type="predicted"/>
<name>A0A0U1LSB8_TALIS</name>
<feature type="compositionally biased region" description="Low complexity" evidence="4">
    <location>
        <begin position="651"/>
        <end position="666"/>
    </location>
</feature>
<feature type="region of interest" description="Disordered" evidence="4">
    <location>
        <begin position="1240"/>
        <end position="1312"/>
    </location>
</feature>
<dbReference type="STRING" id="28573.A0A0U1LSB8"/>
<feature type="compositionally biased region" description="Polar residues" evidence="4">
    <location>
        <begin position="531"/>
        <end position="546"/>
    </location>
</feature>
<accession>A0A0U1LSB8</accession>
<dbReference type="SUPFAM" id="SSF143575">
    <property type="entry name" value="GAS2 domain-like"/>
    <property type="match status" value="1"/>
</dbReference>
<feature type="region of interest" description="Disordered" evidence="4">
    <location>
        <begin position="341"/>
        <end position="781"/>
    </location>
</feature>
<dbReference type="GO" id="GO:0005856">
    <property type="term" value="C:cytoskeleton"/>
    <property type="evidence" value="ECO:0007669"/>
    <property type="project" value="UniProtKB-SubCell"/>
</dbReference>
<feature type="compositionally biased region" description="Pro residues" evidence="4">
    <location>
        <begin position="16"/>
        <end position="25"/>
    </location>
</feature>
<feature type="region of interest" description="Disordered" evidence="4">
    <location>
        <begin position="852"/>
        <end position="881"/>
    </location>
</feature>
<feature type="compositionally biased region" description="Low complexity" evidence="4">
    <location>
        <begin position="1143"/>
        <end position="1155"/>
    </location>
</feature>
<evidence type="ECO:0000313" key="6">
    <source>
        <dbReference type="EMBL" id="CRG86278.1"/>
    </source>
</evidence>
<comment type="subcellular location">
    <subcellularLocation>
        <location evidence="1">Cytoplasm</location>
        <location evidence="1">Cytoskeleton</location>
    </subcellularLocation>
</comment>
<dbReference type="OMA" id="ATWAFEA"/>
<evidence type="ECO:0000259" key="5">
    <source>
        <dbReference type="PROSITE" id="PS51460"/>
    </source>
</evidence>
<evidence type="ECO:0000256" key="4">
    <source>
        <dbReference type="SAM" id="MobiDB-lite"/>
    </source>
</evidence>
<feature type="compositionally biased region" description="Low complexity" evidence="4">
    <location>
        <begin position="697"/>
        <end position="713"/>
    </location>
</feature>
<feature type="compositionally biased region" description="Polar residues" evidence="4">
    <location>
        <begin position="739"/>
        <end position="777"/>
    </location>
</feature>
<feature type="compositionally biased region" description="Polar residues" evidence="4">
    <location>
        <begin position="1287"/>
        <end position="1299"/>
    </location>
</feature>
<evidence type="ECO:0000313" key="7">
    <source>
        <dbReference type="Proteomes" id="UP000054383"/>
    </source>
</evidence>
<keyword evidence="3" id="KW-0206">Cytoskeleton</keyword>
<dbReference type="GO" id="GO:0008017">
    <property type="term" value="F:microtubule binding"/>
    <property type="evidence" value="ECO:0007669"/>
    <property type="project" value="InterPro"/>
</dbReference>
<feature type="compositionally biased region" description="Basic and acidic residues" evidence="4">
    <location>
        <begin position="634"/>
        <end position="643"/>
    </location>
</feature>
<protein>
    <recommendedName>
        <fullName evidence="5">GAR domain-containing protein</fullName>
    </recommendedName>
</protein>
<dbReference type="PROSITE" id="PS51460">
    <property type="entry name" value="GAR"/>
    <property type="match status" value="1"/>
</dbReference>
<feature type="region of interest" description="Disordered" evidence="4">
    <location>
        <begin position="1129"/>
        <end position="1192"/>
    </location>
</feature>
<dbReference type="OrthoDB" id="5409589at2759"/>
<feature type="compositionally biased region" description="Low complexity" evidence="4">
    <location>
        <begin position="1039"/>
        <end position="1062"/>
    </location>
</feature>
<feature type="compositionally biased region" description="Basic and acidic residues" evidence="4">
    <location>
        <begin position="341"/>
        <end position="355"/>
    </location>
</feature>
<feature type="compositionally biased region" description="Basic and acidic residues" evidence="4">
    <location>
        <begin position="715"/>
        <end position="727"/>
    </location>
</feature>
<dbReference type="EMBL" id="CVMT01000002">
    <property type="protein sequence ID" value="CRG86278.1"/>
    <property type="molecule type" value="Genomic_DNA"/>
</dbReference>
<feature type="compositionally biased region" description="Polar residues" evidence="4">
    <location>
        <begin position="365"/>
        <end position="385"/>
    </location>
</feature>
<reference evidence="6 7" key="1">
    <citation type="submission" date="2015-04" db="EMBL/GenBank/DDBJ databases">
        <authorList>
            <person name="Syromyatnikov M.Y."/>
            <person name="Popov V.N."/>
        </authorList>
    </citation>
    <scope>NUCLEOTIDE SEQUENCE [LARGE SCALE GENOMIC DNA]</scope>
    <source>
        <strain evidence="6">WF-38-12</strain>
    </source>
</reference>
<feature type="compositionally biased region" description="Basic and acidic residues" evidence="4">
    <location>
        <begin position="683"/>
        <end position="696"/>
    </location>
</feature>
<gene>
    <name evidence="6" type="ORF">PISL3812_03281</name>
</gene>
<keyword evidence="2" id="KW-0963">Cytoplasm</keyword>
<feature type="compositionally biased region" description="Basic and acidic residues" evidence="4">
    <location>
        <begin position="1300"/>
        <end position="1310"/>
    </location>
</feature>
<sequence length="1342" mass="146450">MIAMADPLSNSLPSFRIPPPPPPQTPLRSPKRRQQLSTDEQDPLLARLSPEAILDALASINAVPKHEPRAKDILVRSMSQVSPDDRVIGARAAVAAQRLKTWFRELQEWQWPTGKDVHQGKGFLSPVVDPSRDGQEFCGSLPANTVTQYETYIEEIRNGIDNLRIEELKEHIINVHVPGRSRPSSANSAMSSVSAPPFTYTQLSDFATVITATILRALPTLARLNRLLSTWSVRLLVSRQIPGLLESIGTARKFLDGALSALHTISPNDDFSTETVDLQKEELRKYISTAGLRMDTILDALETCEDSLPDSWIDQMDALEADFVTWAQRAEHIAFERQWKRSTVREEQQHPKEAENPALEHVGTSPENPANNELSPVPSGSSVQNKPFDISVDTSATISEDQEVKNPTDEDAISVPNDPHAPSDSITEMTAEDASGISETHSQTQIDLSVSTDDTSIQSLSTIAPDTCVNATPKSPLHDPPSRETPSDSLSKDQISQNSDNNTQLERSANDTSVTEAQSSPTTTSDDVTVLNTSEQTHIKQISKSPSPDALDIQLPSASKSNSAPLPNTEPHVVETPFNNDSDASNLTPENEFDSQSGLVTSDRKELNTIYEVPLPSESQDSPAIQNADISSPSDREGDKGIPSEEISFLETETPTPDSPVDTSTPQHLQSSSPHPVIAISKATEEPTEGSHEDNNSRSSTNIDNASSSSFVESDSEHGLPLDRDEPIQSIEYSEDQLLDNNAFRNQHNDFTPTKSPSVTIETPNLTTHSSPGVISNDSDRTLRDKLSPKLDDSILQKLQIFKHHDNASLPLQRFINDETDTGFSVESSYQQNAFSTPKRSSDNLRFLHRNAGITSSRKGSESPPPDAIPRRAVRGPSSSLMRGTISSLNKVVGNNPRHQSDSISADIAGAQLHPRYRAVSTKDTDPDSVSLNRKTSNNSLLSAPSVHMHSKLSMESIGSYVSSTDFAEKRRKYSFSTDGGSFAMRPVNEADEDLQEKIHSILTGIPGQIRLSNNPTSDFDQRSVISSVSTSMRNRFGSRSPYSTPSRASTPTPSGTFTPTSRPKRSTSYKSEDKTVRVYHLHHRGKTQPTKLFVRTVGEDGERVMVRVGGGWADLREYLREYVIHHSRQTPSKSQVEVKGLPTSTSPSSTVTPSADHIPSAPRPSSVMSNRPGSSLSVRKTRRPSKPTADLPALTAENIDIAGEELLFPSFPLARRGSVSSINSISMSSILGDGSSVYSPHPASARTPHTQTSTPLGLAGPKPRTRHVSMTPESEAWVENVVGQARRTSSSVKPTQKTTDPRVDRELHNSSKLSVRSVSDIGAVGRNKRVLLKGLGAHEQS</sequence>
<dbReference type="Gene3D" id="3.30.920.20">
    <property type="entry name" value="Gas2-like domain"/>
    <property type="match status" value="1"/>
</dbReference>
<keyword evidence="7" id="KW-1185">Reference proteome</keyword>
<feature type="compositionally biased region" description="Polar residues" evidence="4">
    <location>
        <begin position="487"/>
        <end position="518"/>
    </location>
</feature>
<feature type="compositionally biased region" description="Basic and acidic residues" evidence="4">
    <location>
        <begin position="476"/>
        <end position="486"/>
    </location>
</feature>
<dbReference type="Proteomes" id="UP000054383">
    <property type="component" value="Unassembled WGS sequence"/>
</dbReference>
<feature type="region of interest" description="Disordered" evidence="4">
    <location>
        <begin position="1031"/>
        <end position="1074"/>
    </location>
</feature>